<name>W4QET8_9BACI</name>
<comment type="pathway">
    <text evidence="1 8">Cofactor biosynthesis; tetrahydrofolate biosynthesis; 5,6,7,8-tetrahydrofolate from 7,8-dihydrofolate: step 1/1.</text>
</comment>
<dbReference type="InterPro" id="IPR017925">
    <property type="entry name" value="DHFR_CS"/>
</dbReference>
<dbReference type="PIRSF" id="PIRSF000194">
    <property type="entry name" value="DHFR"/>
    <property type="match status" value="1"/>
</dbReference>
<dbReference type="CDD" id="cd00209">
    <property type="entry name" value="DHFR"/>
    <property type="match status" value="1"/>
</dbReference>
<feature type="domain" description="DHFR" evidence="10">
    <location>
        <begin position="2"/>
        <end position="160"/>
    </location>
</feature>
<evidence type="ECO:0000256" key="6">
    <source>
        <dbReference type="ARBA" id="ARBA00023002"/>
    </source>
</evidence>
<dbReference type="SUPFAM" id="SSF53597">
    <property type="entry name" value="Dihydrofolate reductase-like"/>
    <property type="match status" value="1"/>
</dbReference>
<dbReference type="Gene3D" id="3.40.430.10">
    <property type="entry name" value="Dihydrofolate Reductase, subunit A"/>
    <property type="match status" value="1"/>
</dbReference>
<dbReference type="EC" id="1.5.1.3" evidence="3 8"/>
<evidence type="ECO:0000313" key="12">
    <source>
        <dbReference type="Proteomes" id="UP000018895"/>
    </source>
</evidence>
<dbReference type="GO" id="GO:0005829">
    <property type="term" value="C:cytosol"/>
    <property type="evidence" value="ECO:0007669"/>
    <property type="project" value="TreeGrafter"/>
</dbReference>
<dbReference type="InterPro" id="IPR024072">
    <property type="entry name" value="DHFR-like_dom_sf"/>
</dbReference>
<dbReference type="PANTHER" id="PTHR48069">
    <property type="entry name" value="DIHYDROFOLATE REDUCTASE"/>
    <property type="match status" value="1"/>
</dbReference>
<comment type="catalytic activity">
    <reaction evidence="8">
        <text>(6S)-5,6,7,8-tetrahydrofolate + NADP(+) = 7,8-dihydrofolate + NADPH + H(+)</text>
        <dbReference type="Rhea" id="RHEA:15009"/>
        <dbReference type="ChEBI" id="CHEBI:15378"/>
        <dbReference type="ChEBI" id="CHEBI:57451"/>
        <dbReference type="ChEBI" id="CHEBI:57453"/>
        <dbReference type="ChEBI" id="CHEBI:57783"/>
        <dbReference type="ChEBI" id="CHEBI:58349"/>
        <dbReference type="EC" id="1.5.1.3"/>
    </reaction>
</comment>
<dbReference type="GO" id="GO:0006730">
    <property type="term" value="P:one-carbon metabolic process"/>
    <property type="evidence" value="ECO:0007669"/>
    <property type="project" value="UniProtKB-KW"/>
</dbReference>
<comment type="similarity">
    <text evidence="2 8 9">Belongs to the dihydrofolate reductase family.</text>
</comment>
<accession>W4QET8</accession>
<dbReference type="GO" id="GO:0046654">
    <property type="term" value="P:tetrahydrofolate biosynthetic process"/>
    <property type="evidence" value="ECO:0007669"/>
    <property type="project" value="UniProtKB-UniPathway"/>
</dbReference>
<dbReference type="AlphaFoldDB" id="W4QET8"/>
<dbReference type="GO" id="GO:0004146">
    <property type="term" value="F:dihydrofolate reductase activity"/>
    <property type="evidence" value="ECO:0007669"/>
    <property type="project" value="UniProtKB-EC"/>
</dbReference>
<dbReference type="PANTHER" id="PTHR48069:SF3">
    <property type="entry name" value="DIHYDROFOLATE REDUCTASE"/>
    <property type="match status" value="1"/>
</dbReference>
<dbReference type="OrthoDB" id="9804315at2"/>
<evidence type="ECO:0000256" key="5">
    <source>
        <dbReference type="ARBA" id="ARBA00022857"/>
    </source>
</evidence>
<dbReference type="UniPathway" id="UPA00077">
    <property type="reaction ID" value="UER00158"/>
</dbReference>
<evidence type="ECO:0000256" key="4">
    <source>
        <dbReference type="ARBA" id="ARBA00022563"/>
    </source>
</evidence>
<evidence type="ECO:0000256" key="8">
    <source>
        <dbReference type="PIRNR" id="PIRNR000194"/>
    </source>
</evidence>
<organism evidence="11 12">
    <name type="scientific">Halalkalibacter hemicellulosilyticusJCM 9152</name>
    <dbReference type="NCBI Taxonomy" id="1236971"/>
    <lineage>
        <taxon>Bacteria</taxon>
        <taxon>Bacillati</taxon>
        <taxon>Bacillota</taxon>
        <taxon>Bacilli</taxon>
        <taxon>Bacillales</taxon>
        <taxon>Bacillaceae</taxon>
        <taxon>Halalkalibacter</taxon>
    </lineage>
</organism>
<evidence type="ECO:0000256" key="3">
    <source>
        <dbReference type="ARBA" id="ARBA00012856"/>
    </source>
</evidence>
<keyword evidence="6 8" id="KW-0560">Oxidoreductase</keyword>
<evidence type="ECO:0000256" key="7">
    <source>
        <dbReference type="ARBA" id="ARBA00025067"/>
    </source>
</evidence>
<dbReference type="InterPro" id="IPR012259">
    <property type="entry name" value="DHFR"/>
</dbReference>
<protein>
    <recommendedName>
        <fullName evidence="3 8">Dihydrofolate reductase</fullName>
        <ecNumber evidence="3 8">1.5.1.3</ecNumber>
    </recommendedName>
</protein>
<evidence type="ECO:0000256" key="9">
    <source>
        <dbReference type="RuleBase" id="RU004474"/>
    </source>
</evidence>
<evidence type="ECO:0000313" key="11">
    <source>
        <dbReference type="EMBL" id="GAE30422.1"/>
    </source>
</evidence>
<dbReference type="EMBL" id="BAUU01000011">
    <property type="protein sequence ID" value="GAE30422.1"/>
    <property type="molecule type" value="Genomic_DNA"/>
</dbReference>
<evidence type="ECO:0000259" key="10">
    <source>
        <dbReference type="PROSITE" id="PS51330"/>
    </source>
</evidence>
<dbReference type="PROSITE" id="PS51330">
    <property type="entry name" value="DHFR_2"/>
    <property type="match status" value="1"/>
</dbReference>
<reference evidence="11" key="1">
    <citation type="journal article" date="2014" name="Genome Announc.">
        <title>Draft Genome Sequences of Three Alkaliphilic Bacillus Strains, Bacillus wakoensis JCM 9140T, Bacillus akibai JCM 9157T, and Bacillus hemicellulosilyticus JCM 9152T.</title>
        <authorList>
            <person name="Yuki M."/>
            <person name="Oshima K."/>
            <person name="Suda W."/>
            <person name="Oshida Y."/>
            <person name="Kitamura K."/>
            <person name="Iida T."/>
            <person name="Hattori M."/>
            <person name="Ohkuma M."/>
        </authorList>
    </citation>
    <scope>NUCLEOTIDE SEQUENCE [LARGE SCALE GENOMIC DNA]</scope>
    <source>
        <strain evidence="11">JCM 9152</strain>
    </source>
</reference>
<dbReference type="FunFam" id="3.40.430.10:FF:000001">
    <property type="entry name" value="Dihydrofolate reductase"/>
    <property type="match status" value="1"/>
</dbReference>
<dbReference type="Proteomes" id="UP000018895">
    <property type="component" value="Unassembled WGS sequence"/>
</dbReference>
<sequence length="162" mass="19144">MHVSLIVAMDKNRVIGKDNRLPWSIPHDWAYVMKKTEGIPIILGRKNVESNGRALPGRRNIVVTRNKEFTYPGCEIAHSVEEVFALCREEEEIFIFGGEQIYELFMPYVDTMYITKIEHEFEGDTFFPEVDMTEWQEISVEKGLKNDENPYDYYFCVYERRT</sequence>
<keyword evidence="5 8" id="KW-0521">NADP</keyword>
<proteinExistence type="inferred from homology"/>
<evidence type="ECO:0000256" key="2">
    <source>
        <dbReference type="ARBA" id="ARBA00009539"/>
    </source>
</evidence>
<keyword evidence="12" id="KW-1185">Reference proteome</keyword>
<comment type="function">
    <text evidence="7 8">Key enzyme in folate metabolism. Catalyzes an essential reaction for de novo glycine and purine synthesis, and for DNA precursor synthesis.</text>
</comment>
<gene>
    <name evidence="11" type="ORF">JCM9152_1829</name>
</gene>
<keyword evidence="4 8" id="KW-0554">One-carbon metabolism</keyword>
<dbReference type="GO" id="GO:0046655">
    <property type="term" value="P:folic acid metabolic process"/>
    <property type="evidence" value="ECO:0007669"/>
    <property type="project" value="TreeGrafter"/>
</dbReference>
<dbReference type="PRINTS" id="PR00070">
    <property type="entry name" value="DHFR"/>
</dbReference>
<dbReference type="InterPro" id="IPR001796">
    <property type="entry name" value="DHFR_dom"/>
</dbReference>
<dbReference type="PROSITE" id="PS00075">
    <property type="entry name" value="DHFR_1"/>
    <property type="match status" value="1"/>
</dbReference>
<dbReference type="Pfam" id="PF00186">
    <property type="entry name" value="DHFR_1"/>
    <property type="match status" value="1"/>
</dbReference>
<dbReference type="GO" id="GO:0070401">
    <property type="term" value="F:NADP+ binding"/>
    <property type="evidence" value="ECO:0007669"/>
    <property type="project" value="UniProtKB-ARBA"/>
</dbReference>
<dbReference type="RefSeq" id="WP_035343066.1">
    <property type="nucleotide sequence ID" value="NZ_BAUU01000011.1"/>
</dbReference>
<comment type="caution">
    <text evidence="11">The sequence shown here is derived from an EMBL/GenBank/DDBJ whole genome shotgun (WGS) entry which is preliminary data.</text>
</comment>
<dbReference type="STRING" id="1236971.JCM9152_1829"/>
<dbReference type="GO" id="GO:0046452">
    <property type="term" value="P:dihydrofolate metabolic process"/>
    <property type="evidence" value="ECO:0007669"/>
    <property type="project" value="TreeGrafter"/>
</dbReference>
<evidence type="ECO:0000256" key="1">
    <source>
        <dbReference type="ARBA" id="ARBA00004903"/>
    </source>
</evidence>